<dbReference type="AlphaFoldDB" id="A0AAV4M5B2"/>
<name>A0AAV4M5B2_BABCB</name>
<feature type="region of interest" description="Disordered" evidence="1">
    <location>
        <begin position="62"/>
        <end position="223"/>
    </location>
</feature>
<sequence length="650" mass="67360">MPPASPVDGGCLGAVLSIKSASGLPASPLTKGLPWEPDKCDGLPLTTALPKTASVEPLVMPGSILEPSAPSTAASLCSKSSESDTSSKVSSSTRGVVASTGGGHGGHAAGAAEARVGPSSLRNTAETLDGASAAEESAPRRAAFSRRISARSDDDMAPKRLYAARHQNGLGSRRDDAAEAAAGVGQEDPAEVHQGKGEHGSRARAEEADAGSQGAVAPEHAANGGDQDVAHAVAHTQRQRHVVALGHREPVLGRDVKVHPRPEAVLHQLEDEARDDDAAQVAHAPQHGDVVAGDAARPLPHRPRIPAQTAKGGLRRGRGGPSVAGVQLDVVQAGDDELVARVADGPRLVGLLRPLDEGVGGAAAAAHVARKVRELAHVAVDDLAGVDEGAVGVRLLAVVVEAEEQHGRQHVQHAAHHVGAAPAPDLLGVDADERADDRPQVRPGEPDGDELEAVLLREPLGEVREEDSPGGAAHEAGHAVHHNEPPELGGRKQDGHREAHDELVDGDQDDAVGLGGERRRADLPQRVEHGEGGVQVRQVERGEVHDALQAHLGGRQGRAQHLANEGAQPAEREGEEHAAEVVVLRRLCGQREGGGVRRRRARGGVAGRVAPLQAALYVVEVPSGGVDKAVRHRVLVGARRYSYGCGAQFD</sequence>
<gene>
    <name evidence="2" type="ORF">BcabD6B2_54500</name>
</gene>
<feature type="region of interest" description="Disordered" evidence="1">
    <location>
        <begin position="295"/>
        <end position="321"/>
    </location>
</feature>
<comment type="caution">
    <text evidence="2">The sequence shown here is derived from an EMBL/GenBank/DDBJ whole genome shotgun (WGS) entry which is preliminary data.</text>
</comment>
<dbReference type="GeneID" id="94197495"/>
<dbReference type="EMBL" id="BPLF01000006">
    <property type="protein sequence ID" value="GIX66014.1"/>
    <property type="molecule type" value="Genomic_DNA"/>
</dbReference>
<feature type="compositionally biased region" description="Low complexity" evidence="1">
    <location>
        <begin position="75"/>
        <end position="99"/>
    </location>
</feature>
<feature type="compositionally biased region" description="Low complexity" evidence="1">
    <location>
        <begin position="131"/>
        <end position="147"/>
    </location>
</feature>
<keyword evidence="3" id="KW-1185">Reference proteome</keyword>
<evidence type="ECO:0000313" key="2">
    <source>
        <dbReference type="EMBL" id="GIX66014.1"/>
    </source>
</evidence>
<accession>A0AAV4M5B2</accession>
<feature type="compositionally biased region" description="Basic and acidic residues" evidence="1">
    <location>
        <begin position="190"/>
        <end position="207"/>
    </location>
</feature>
<evidence type="ECO:0000256" key="1">
    <source>
        <dbReference type="SAM" id="MobiDB-lite"/>
    </source>
</evidence>
<feature type="region of interest" description="Disordered" evidence="1">
    <location>
        <begin position="462"/>
        <end position="532"/>
    </location>
</feature>
<reference evidence="2 3" key="1">
    <citation type="submission" date="2021-06" db="EMBL/GenBank/DDBJ databases">
        <title>Genome sequence of Babesia caballi.</title>
        <authorList>
            <person name="Yamagishi J."/>
            <person name="Kidaka T."/>
            <person name="Ochi A."/>
        </authorList>
    </citation>
    <scope>NUCLEOTIDE SEQUENCE [LARGE SCALE GENOMIC DNA]</scope>
    <source>
        <strain evidence="2">USDA-D6B2</strain>
    </source>
</reference>
<evidence type="ECO:0000313" key="3">
    <source>
        <dbReference type="Proteomes" id="UP001497744"/>
    </source>
</evidence>
<dbReference type="RefSeq" id="XP_067718083.1">
    <property type="nucleotide sequence ID" value="XM_067861982.1"/>
</dbReference>
<organism evidence="2 3">
    <name type="scientific">Babesia caballi</name>
    <dbReference type="NCBI Taxonomy" id="5871"/>
    <lineage>
        <taxon>Eukaryota</taxon>
        <taxon>Sar</taxon>
        <taxon>Alveolata</taxon>
        <taxon>Apicomplexa</taxon>
        <taxon>Aconoidasida</taxon>
        <taxon>Piroplasmida</taxon>
        <taxon>Babesiidae</taxon>
        <taxon>Babesia</taxon>
    </lineage>
</organism>
<feature type="compositionally biased region" description="Basic and acidic residues" evidence="1">
    <location>
        <begin position="516"/>
        <end position="531"/>
    </location>
</feature>
<feature type="compositionally biased region" description="Basic and acidic residues" evidence="1">
    <location>
        <begin position="475"/>
        <end position="503"/>
    </location>
</feature>
<dbReference type="Proteomes" id="UP001497744">
    <property type="component" value="Unassembled WGS sequence"/>
</dbReference>
<proteinExistence type="predicted"/>
<protein>
    <submittedName>
        <fullName evidence="2">Uncharacterized protein</fullName>
    </submittedName>
</protein>